<evidence type="ECO:0000313" key="4">
    <source>
        <dbReference type="Proteomes" id="UP000321234"/>
    </source>
</evidence>
<dbReference type="Gene3D" id="3.40.50.720">
    <property type="entry name" value="NAD(P)-binding Rossmann-like Domain"/>
    <property type="match status" value="1"/>
</dbReference>
<evidence type="ECO:0000313" key="3">
    <source>
        <dbReference type="EMBL" id="TXR56996.1"/>
    </source>
</evidence>
<dbReference type="SUPFAM" id="SSF51735">
    <property type="entry name" value="NAD(P)-binding Rossmann-fold domains"/>
    <property type="match status" value="1"/>
</dbReference>
<organism evidence="3 4">
    <name type="scientific">Quadrisphaera setariae</name>
    <dbReference type="NCBI Taxonomy" id="2593304"/>
    <lineage>
        <taxon>Bacteria</taxon>
        <taxon>Bacillati</taxon>
        <taxon>Actinomycetota</taxon>
        <taxon>Actinomycetes</taxon>
        <taxon>Kineosporiales</taxon>
        <taxon>Kineosporiaceae</taxon>
        <taxon>Quadrisphaera</taxon>
    </lineage>
</organism>
<dbReference type="GO" id="GO:0000166">
    <property type="term" value="F:nucleotide binding"/>
    <property type="evidence" value="ECO:0007669"/>
    <property type="project" value="InterPro"/>
</dbReference>
<dbReference type="OrthoDB" id="9815825at2"/>
<reference evidence="3 4" key="1">
    <citation type="submission" date="2019-07" db="EMBL/GenBank/DDBJ databases">
        <title>Quadrisphaera sp. strain DD2A genome sequencing and assembly.</title>
        <authorList>
            <person name="Kim I."/>
        </authorList>
    </citation>
    <scope>NUCLEOTIDE SEQUENCE [LARGE SCALE GENOMIC DNA]</scope>
    <source>
        <strain evidence="3 4">DD2A</strain>
    </source>
</reference>
<dbReference type="InterPro" id="IPR055170">
    <property type="entry name" value="GFO_IDH_MocA-like_dom"/>
</dbReference>
<gene>
    <name evidence="3" type="ORF">FMM08_05735</name>
</gene>
<dbReference type="Pfam" id="PF22725">
    <property type="entry name" value="GFO_IDH_MocA_C3"/>
    <property type="match status" value="1"/>
</dbReference>
<keyword evidence="4" id="KW-1185">Reference proteome</keyword>
<dbReference type="InterPro" id="IPR036291">
    <property type="entry name" value="NAD(P)-bd_dom_sf"/>
</dbReference>
<dbReference type="InterPro" id="IPR052515">
    <property type="entry name" value="Gfo/Idh/MocA_Oxidoreductase"/>
</dbReference>
<name>A0A5C8ZJA0_9ACTN</name>
<dbReference type="Proteomes" id="UP000321234">
    <property type="component" value="Unassembled WGS sequence"/>
</dbReference>
<feature type="domain" description="Gfo/Idh/MocA-like oxidoreductase N-terminal" evidence="1">
    <location>
        <begin position="18"/>
        <end position="128"/>
    </location>
</feature>
<accession>A0A5C8ZJA0</accession>
<dbReference type="PANTHER" id="PTHR43249:SF1">
    <property type="entry name" value="D-GLUCOSIDE 3-DEHYDROGENASE"/>
    <property type="match status" value="1"/>
</dbReference>
<protein>
    <submittedName>
        <fullName evidence="3">Gfo/Idh/MocA family oxidoreductase</fullName>
    </submittedName>
</protein>
<dbReference type="EMBL" id="VKAC01000003">
    <property type="protein sequence ID" value="TXR56996.1"/>
    <property type="molecule type" value="Genomic_DNA"/>
</dbReference>
<dbReference type="InterPro" id="IPR000683">
    <property type="entry name" value="Gfo/Idh/MocA-like_OxRdtase_N"/>
</dbReference>
<proteinExistence type="predicted"/>
<dbReference type="Pfam" id="PF01408">
    <property type="entry name" value="GFO_IDH_MocA"/>
    <property type="match status" value="1"/>
</dbReference>
<sequence>MPDPTTRPTGDGGERSVRLGIIGTGAEGSAYAQLLLDGRVPGARLGAVADLSPERRAAAAAWGVPVHESSDALLASGDADAVVVCVPHYLHPEIAIAALRAGVHVLVEKPAGVHTSQVAELNEVAAAHPELTFAMMFNQRSNPLFRRVKEIVETGEIGAVRRSSWTITTWWRPQGYYEQSAWRATWGGEGGGVLVNQAPHQLDLWQWICGVPQSVFAKVAYGFRRDIAVEDEVVAVVDHGDGVTGTFTTAVHDLVGTDRFEILGDRGKVVVEGSKSATVTRLVDDERAISDGMSAEQVRDLFRGGFDPSTLYTQEVLEFPVEFWAQHAGVMENFAANVLHGTPLIAPGSEGIRGVRLANAIHLSSWLGREVPLDFDEDVYLRELNARIRAEGTFPERRARLAP</sequence>
<evidence type="ECO:0000259" key="2">
    <source>
        <dbReference type="Pfam" id="PF22725"/>
    </source>
</evidence>
<feature type="domain" description="GFO/IDH/MocA-like oxidoreductase" evidence="2">
    <location>
        <begin position="145"/>
        <end position="269"/>
    </location>
</feature>
<dbReference type="PANTHER" id="PTHR43249">
    <property type="entry name" value="UDP-N-ACETYL-2-AMINO-2-DEOXY-D-GLUCURONATE OXIDASE"/>
    <property type="match status" value="1"/>
</dbReference>
<dbReference type="Gene3D" id="3.30.360.10">
    <property type="entry name" value="Dihydrodipicolinate Reductase, domain 2"/>
    <property type="match status" value="1"/>
</dbReference>
<comment type="caution">
    <text evidence="3">The sequence shown here is derived from an EMBL/GenBank/DDBJ whole genome shotgun (WGS) entry which is preliminary data.</text>
</comment>
<dbReference type="SUPFAM" id="SSF55347">
    <property type="entry name" value="Glyceraldehyde-3-phosphate dehydrogenase-like, C-terminal domain"/>
    <property type="match status" value="1"/>
</dbReference>
<dbReference type="AlphaFoldDB" id="A0A5C8ZJA0"/>
<evidence type="ECO:0000259" key="1">
    <source>
        <dbReference type="Pfam" id="PF01408"/>
    </source>
</evidence>
<dbReference type="RefSeq" id="WP_147925417.1">
    <property type="nucleotide sequence ID" value="NZ_VKAC01000003.1"/>
</dbReference>